<dbReference type="InterPro" id="IPR012074">
    <property type="entry name" value="GAF_ANTAR"/>
</dbReference>
<evidence type="ECO:0000313" key="9">
    <source>
        <dbReference type="Proteomes" id="UP000321155"/>
    </source>
</evidence>
<evidence type="ECO:0000313" key="7">
    <source>
        <dbReference type="EMBL" id="GEO90935.1"/>
    </source>
</evidence>
<dbReference type="STRING" id="446860.AS188_04700"/>
<gene>
    <name evidence="6" type="ORF">AS188_04700</name>
    <name evidence="7" type="ORF">KFL01_02410</name>
</gene>
<dbReference type="InterPro" id="IPR011006">
    <property type="entry name" value="CheY-like_superfamily"/>
</dbReference>
<dbReference type="PIRSF" id="PIRSF036625">
    <property type="entry name" value="GAF_ANTAR"/>
    <property type="match status" value="1"/>
</dbReference>
<dbReference type="RefSeq" id="WP_058857883.1">
    <property type="nucleotide sequence ID" value="NZ_BJZR01000003.1"/>
</dbReference>
<evidence type="ECO:0000256" key="2">
    <source>
        <dbReference type="ARBA" id="ARBA00022777"/>
    </source>
</evidence>
<evidence type="ECO:0000256" key="1">
    <source>
        <dbReference type="ARBA" id="ARBA00022679"/>
    </source>
</evidence>
<dbReference type="SUPFAM" id="SSF52172">
    <property type="entry name" value="CheY-like"/>
    <property type="match status" value="1"/>
</dbReference>
<evidence type="ECO:0000313" key="8">
    <source>
        <dbReference type="Proteomes" id="UP000057181"/>
    </source>
</evidence>
<dbReference type="InterPro" id="IPR005561">
    <property type="entry name" value="ANTAR"/>
</dbReference>
<dbReference type="Gene3D" id="3.30.450.40">
    <property type="match status" value="1"/>
</dbReference>
<dbReference type="Pfam" id="PF03861">
    <property type="entry name" value="ANTAR"/>
    <property type="match status" value="1"/>
</dbReference>
<dbReference type="EMBL" id="BJZR01000003">
    <property type="protein sequence ID" value="GEO90935.1"/>
    <property type="molecule type" value="Genomic_DNA"/>
</dbReference>
<dbReference type="PROSITE" id="PS50921">
    <property type="entry name" value="ANTAR"/>
    <property type="match status" value="1"/>
</dbReference>
<evidence type="ECO:0000259" key="5">
    <source>
        <dbReference type="PROSITE" id="PS50921"/>
    </source>
</evidence>
<dbReference type="InterPro" id="IPR003018">
    <property type="entry name" value="GAF"/>
</dbReference>
<keyword evidence="1" id="KW-0808">Transferase</keyword>
<dbReference type="OrthoDB" id="3820533at2"/>
<dbReference type="SUPFAM" id="SSF55781">
    <property type="entry name" value="GAF domain-like"/>
    <property type="match status" value="1"/>
</dbReference>
<dbReference type="AlphaFoldDB" id="A0A0U3GIJ7"/>
<accession>A0A0U3GIJ7</accession>
<name>A0A0U3GIJ7_9MICC</name>
<dbReference type="Pfam" id="PF13185">
    <property type="entry name" value="GAF_2"/>
    <property type="match status" value="1"/>
</dbReference>
<dbReference type="GO" id="GO:0003723">
    <property type="term" value="F:RNA binding"/>
    <property type="evidence" value="ECO:0007669"/>
    <property type="project" value="InterPro"/>
</dbReference>
<reference evidence="7 9" key="2">
    <citation type="submission" date="2019-07" db="EMBL/GenBank/DDBJ databases">
        <title>Whole genome shotgun sequence of Kocuria flava NBRC 107626.</title>
        <authorList>
            <person name="Hosoyama A."/>
            <person name="Uohara A."/>
            <person name="Ohji S."/>
            <person name="Ichikawa N."/>
        </authorList>
    </citation>
    <scope>NUCLEOTIDE SEQUENCE [LARGE SCALE GENOMIC DNA]</scope>
    <source>
        <strain evidence="7 9">NBRC 107626</strain>
    </source>
</reference>
<feature type="domain" description="ANTAR" evidence="5">
    <location>
        <begin position="168"/>
        <end position="229"/>
    </location>
</feature>
<keyword evidence="4" id="KW-0804">Transcription</keyword>
<keyword evidence="9" id="KW-1185">Reference proteome</keyword>
<sequence>MTEHAAGPAPAERLQDLLLESEDIAGFLEEFTRTMAAALSGGGQSHCAVTLIRHRRGTTVASSSPEAALLDEVQYGFGEGPCLTAVRERRTVHVPDLRTDGRWPAYAEAAGKVGVRAVLGVPFELGDEAQAGFNVYAERPGAFDDDTVRTVQREVLLASKGLRLAVRLARHREEREDLRAAMRSRTPIDLAVGIVMGQNRCSQERAVEILKAASSHRNVKLSDLAADLVATVGRGPAATHFEA</sequence>
<keyword evidence="2" id="KW-0418">Kinase</keyword>
<protein>
    <submittedName>
        <fullName evidence="7">RNA-binding protein</fullName>
    </submittedName>
    <submittedName>
        <fullName evidence="6">Response regulator receiver protein</fullName>
    </submittedName>
</protein>
<dbReference type="KEGG" id="kfv:AS188_04700"/>
<keyword evidence="3" id="KW-0805">Transcription regulation</keyword>
<evidence type="ECO:0000256" key="3">
    <source>
        <dbReference type="ARBA" id="ARBA00023015"/>
    </source>
</evidence>
<evidence type="ECO:0000313" key="6">
    <source>
        <dbReference type="EMBL" id="ALU39171.1"/>
    </source>
</evidence>
<proteinExistence type="predicted"/>
<dbReference type="InterPro" id="IPR029016">
    <property type="entry name" value="GAF-like_dom_sf"/>
</dbReference>
<dbReference type="GO" id="GO:0016301">
    <property type="term" value="F:kinase activity"/>
    <property type="evidence" value="ECO:0007669"/>
    <property type="project" value="UniProtKB-KW"/>
</dbReference>
<dbReference type="InterPro" id="IPR036388">
    <property type="entry name" value="WH-like_DNA-bd_sf"/>
</dbReference>
<dbReference type="EMBL" id="CP013254">
    <property type="protein sequence ID" value="ALU39171.1"/>
    <property type="molecule type" value="Genomic_DNA"/>
</dbReference>
<dbReference type="Gene3D" id="1.10.10.10">
    <property type="entry name" value="Winged helix-like DNA-binding domain superfamily/Winged helix DNA-binding domain"/>
    <property type="match status" value="1"/>
</dbReference>
<reference evidence="6 8" key="1">
    <citation type="submission" date="2015-11" db="EMBL/GenBank/DDBJ databases">
        <title>Complete Genome Sequence of Kocuria flava strain HO-9041.</title>
        <authorList>
            <person name="Zhou M."/>
            <person name="Dai J."/>
        </authorList>
    </citation>
    <scope>NUCLEOTIDE SEQUENCE [LARGE SCALE GENOMIC DNA]</scope>
    <source>
        <strain evidence="6 8">HO-9041</strain>
    </source>
</reference>
<organism evidence="6 8">
    <name type="scientific">Kocuria flava</name>
    <dbReference type="NCBI Taxonomy" id="446860"/>
    <lineage>
        <taxon>Bacteria</taxon>
        <taxon>Bacillati</taxon>
        <taxon>Actinomycetota</taxon>
        <taxon>Actinomycetes</taxon>
        <taxon>Micrococcales</taxon>
        <taxon>Micrococcaceae</taxon>
        <taxon>Kocuria</taxon>
    </lineage>
</organism>
<dbReference type="Proteomes" id="UP000057181">
    <property type="component" value="Chromosome"/>
</dbReference>
<dbReference type="Proteomes" id="UP000321155">
    <property type="component" value="Unassembled WGS sequence"/>
</dbReference>
<dbReference type="SMART" id="SM01012">
    <property type="entry name" value="ANTAR"/>
    <property type="match status" value="1"/>
</dbReference>
<evidence type="ECO:0000256" key="4">
    <source>
        <dbReference type="ARBA" id="ARBA00023163"/>
    </source>
</evidence>
<dbReference type="SMART" id="SM00065">
    <property type="entry name" value="GAF"/>
    <property type="match status" value="1"/>
</dbReference>